<keyword evidence="3 6" id="KW-0812">Transmembrane</keyword>
<comment type="caution">
    <text evidence="8">The sequence shown here is derived from an EMBL/GenBank/DDBJ whole genome shotgun (WGS) entry which is preliminary data.</text>
</comment>
<evidence type="ECO:0000256" key="3">
    <source>
        <dbReference type="ARBA" id="ARBA00022692"/>
    </source>
</evidence>
<proteinExistence type="predicted"/>
<feature type="transmembrane region" description="Helical" evidence="6">
    <location>
        <begin position="397"/>
        <end position="419"/>
    </location>
</feature>
<feature type="transmembrane region" description="Helical" evidence="6">
    <location>
        <begin position="741"/>
        <end position="765"/>
    </location>
</feature>
<feature type="transmembrane region" description="Helical" evidence="6">
    <location>
        <begin position="256"/>
        <end position="280"/>
    </location>
</feature>
<keyword evidence="2" id="KW-1003">Cell membrane</keyword>
<dbReference type="Pfam" id="PF02687">
    <property type="entry name" value="FtsX"/>
    <property type="match status" value="1"/>
</dbReference>
<name>A0ABV5IVZ9_9ACTN</name>
<dbReference type="PANTHER" id="PTHR30287">
    <property type="entry name" value="MEMBRANE COMPONENT OF PREDICTED ABC SUPERFAMILY METABOLITE UPTAKE TRANSPORTER"/>
    <property type="match status" value="1"/>
</dbReference>
<feature type="transmembrane region" description="Helical" evidence="6">
    <location>
        <begin position="425"/>
        <end position="451"/>
    </location>
</feature>
<dbReference type="InterPro" id="IPR038766">
    <property type="entry name" value="Membrane_comp_ABC_pdt"/>
</dbReference>
<organism evidence="8 9">
    <name type="scientific">Nonomuraea spiralis</name>
    <dbReference type="NCBI Taxonomy" id="46182"/>
    <lineage>
        <taxon>Bacteria</taxon>
        <taxon>Bacillati</taxon>
        <taxon>Actinomycetota</taxon>
        <taxon>Actinomycetes</taxon>
        <taxon>Streptosporangiales</taxon>
        <taxon>Streptosporangiaceae</taxon>
        <taxon>Nonomuraea</taxon>
    </lineage>
</organism>
<feature type="transmembrane region" description="Helical" evidence="6">
    <location>
        <begin position="478"/>
        <end position="498"/>
    </location>
</feature>
<gene>
    <name evidence="8" type="ORF">ACFFV7_46670</name>
</gene>
<evidence type="ECO:0000256" key="6">
    <source>
        <dbReference type="SAM" id="Phobius"/>
    </source>
</evidence>
<keyword evidence="9" id="KW-1185">Reference proteome</keyword>
<dbReference type="PANTHER" id="PTHR30287:SF1">
    <property type="entry name" value="INNER MEMBRANE PROTEIN"/>
    <property type="match status" value="1"/>
</dbReference>
<evidence type="ECO:0000259" key="7">
    <source>
        <dbReference type="Pfam" id="PF02687"/>
    </source>
</evidence>
<evidence type="ECO:0000313" key="9">
    <source>
        <dbReference type="Proteomes" id="UP001589647"/>
    </source>
</evidence>
<dbReference type="EMBL" id="JBHMEI010000078">
    <property type="protein sequence ID" value="MFB9208737.1"/>
    <property type="molecule type" value="Genomic_DNA"/>
</dbReference>
<comment type="subcellular location">
    <subcellularLocation>
        <location evidence="1">Cell membrane</location>
        <topology evidence="1">Multi-pass membrane protein</topology>
    </subcellularLocation>
</comment>
<feature type="transmembrane region" description="Helical" evidence="6">
    <location>
        <begin position="777"/>
        <end position="797"/>
    </location>
</feature>
<evidence type="ECO:0000256" key="2">
    <source>
        <dbReference type="ARBA" id="ARBA00022475"/>
    </source>
</evidence>
<protein>
    <submittedName>
        <fullName evidence="8">ABC transporter permease</fullName>
    </submittedName>
</protein>
<keyword evidence="5 6" id="KW-0472">Membrane</keyword>
<dbReference type="InterPro" id="IPR003838">
    <property type="entry name" value="ABC3_permease_C"/>
</dbReference>
<keyword evidence="4 6" id="KW-1133">Transmembrane helix</keyword>
<evidence type="ECO:0000313" key="8">
    <source>
        <dbReference type="EMBL" id="MFB9208737.1"/>
    </source>
</evidence>
<dbReference type="RefSeq" id="WP_189647759.1">
    <property type="nucleotide sequence ID" value="NZ_BMRC01000005.1"/>
</dbReference>
<feature type="transmembrane region" description="Helical" evidence="6">
    <location>
        <begin position="687"/>
        <end position="710"/>
    </location>
</feature>
<evidence type="ECO:0000256" key="4">
    <source>
        <dbReference type="ARBA" id="ARBA00022989"/>
    </source>
</evidence>
<feature type="transmembrane region" description="Helical" evidence="6">
    <location>
        <begin position="300"/>
        <end position="324"/>
    </location>
</feature>
<evidence type="ECO:0000256" key="1">
    <source>
        <dbReference type="ARBA" id="ARBA00004651"/>
    </source>
</evidence>
<feature type="domain" description="ABC3 transporter permease C-terminal" evidence="7">
    <location>
        <begin position="259"/>
        <end position="380"/>
    </location>
</feature>
<accession>A0ABV5IVZ9</accession>
<dbReference type="Proteomes" id="UP001589647">
    <property type="component" value="Unassembled WGS sequence"/>
</dbReference>
<evidence type="ECO:0000256" key="5">
    <source>
        <dbReference type="ARBA" id="ARBA00023136"/>
    </source>
</evidence>
<feature type="transmembrane region" description="Helical" evidence="6">
    <location>
        <begin position="344"/>
        <end position="369"/>
    </location>
</feature>
<reference evidence="8 9" key="1">
    <citation type="submission" date="2024-09" db="EMBL/GenBank/DDBJ databases">
        <authorList>
            <person name="Sun Q."/>
            <person name="Mori K."/>
        </authorList>
    </citation>
    <scope>NUCLEOTIDE SEQUENCE [LARGE SCALE GENOMIC DNA]</scope>
    <source>
        <strain evidence="8 9">CCM 3426</strain>
    </source>
</reference>
<sequence length="809" mass="80956">MSPPLMILLRDRRHVAVLLCLAAACALLIASGSLLESGLSGAGRPHRLDRADIVVGGSRSVTVPGSEHPESVALPGPARIHPDTVRTVTGFAVRHRLEVVADHTAAALAGPDLTAQAETHAWSAVRLGTAGLVAGGAPRAGQVVVERSWGLAPGDPFPMRTGAGLSTYRVSGVLGSAGTPPAVYLPDAQARELAGSDDPTLLGLLHANGPARDLRDPADDLRDQLDGLPVEVATGDDRAAVEAPAAAAARDDLVSIGASLIAVVLLVTVIVVAATTTSVLEARRREIMLLRTLVVTPRELVGLTQAVHLAVAGAAVLPGVPLGLLATRLSRSGLELAGIVPEGLGFGAGAATVLSAVALTAGISSLVAWATVRRLAGRPPAELARADDTGSYRTRPVVAVAGTLLVLVGVAGSLAPLAWDGMAGVAVGGAGGLLLVFGAAVAGRPVLSWAIRAGARVLGRRTGHWLAGALVRGSAARLATLGVPLVLGMSLALVQVSVPATLASSARSNAGRAYVAGAAVTSAAGVPAAGAGGVPMARQQVSAWVEVLGSPEDFAFSAVGFAGPVEDVLDVPVVEGSWDGSPLAPGTAVVSRFAAATLGLPAGGRLRFVLGDGTVTEARVRAVHDAGQGAADIVLPYGQLVAHRPAGGIGAGAADAVLYASPPAVAPGSRVVDVGDSLGTPDPGTAVLVSVLPLLALFCYIAISVAGALAQAMGARRREFRVLWQLGIDAATLRSAVLAEAVVLAAACVLVGTAVALIPLTAIAVGLSGRPLPGVPIWFHVLVSGAAGLLAIMATLLSGRWAVAHRDHV</sequence>